<evidence type="ECO:0000313" key="4">
    <source>
        <dbReference type="EMBL" id="CAG7826653.1"/>
    </source>
</evidence>
<dbReference type="CDD" id="cd01450">
    <property type="entry name" value="vWFA_subfamily_ECM"/>
    <property type="match status" value="1"/>
</dbReference>
<dbReference type="OrthoDB" id="7776018at2759"/>
<dbReference type="GO" id="GO:0005576">
    <property type="term" value="C:extracellular region"/>
    <property type="evidence" value="ECO:0007669"/>
    <property type="project" value="InterPro"/>
</dbReference>
<feature type="domain" description="Chitin-binding type-2" evidence="3">
    <location>
        <begin position="633"/>
        <end position="689"/>
    </location>
</feature>
<evidence type="ECO:0000256" key="1">
    <source>
        <dbReference type="SAM" id="MobiDB-lite"/>
    </source>
</evidence>
<feature type="non-terminal residue" evidence="4">
    <location>
        <position position="1"/>
    </location>
</feature>
<keyword evidence="5" id="KW-1185">Reference proteome</keyword>
<proteinExistence type="predicted"/>
<feature type="compositionally biased region" description="Basic and acidic residues" evidence="1">
    <location>
        <begin position="562"/>
        <end position="581"/>
    </location>
</feature>
<feature type="compositionally biased region" description="Polar residues" evidence="1">
    <location>
        <begin position="505"/>
        <end position="536"/>
    </location>
</feature>
<feature type="domain" description="VWFA" evidence="2">
    <location>
        <begin position="187"/>
        <end position="356"/>
    </location>
</feature>
<dbReference type="PANTHER" id="PTHR24020:SF20">
    <property type="entry name" value="PH DOMAIN-CONTAINING PROTEIN"/>
    <property type="match status" value="1"/>
</dbReference>
<name>A0A8J2L7J8_9HEXA</name>
<evidence type="ECO:0000259" key="3">
    <source>
        <dbReference type="PROSITE" id="PS50940"/>
    </source>
</evidence>
<accession>A0A8J2L7J8</accession>
<evidence type="ECO:0000259" key="2">
    <source>
        <dbReference type="PROSITE" id="PS50234"/>
    </source>
</evidence>
<sequence>LSRHQYFRLDSGMSSGASMFKSKAVDKTKEERGHGVEVVDSVIRKIRRSQVFRDDYDFLKRIAFLETNFGADVHTFRDNYFGGIWQVPESFLNITKSDKLNELHKEIRSSFDIDWKSVQWTDLTKPLHSAIAIRLYIQTISENIPQTISKQGLLYEKIYNKRDASAQFIARITEFENTAEKCKGLFDLTVVLDGSGSVGKVDFEKSKDFVVKLFATYSSSDLRKGFILFGNDAFMVFPLDNNFTTPELQDIVRNVRYPSEATNTNAGIMMAVEMIQNSKPRPGVPSIMIVFTDGESNIGDGVSNIKYAKQSNITTFAIGIGARLNQTELRTIAYNDSSRVMVVHDFNTLSTLAHRLNAETCLVSHKPNLNEEVTDTLTKDEKRYYSFPMTPDGITVKVNQTEGETDGFYSFTEENPSQSVHDGLIEGETTYISPPNELLDKFMSSESTETFGDSILDEQVYITLNGKENENVYSIQVLEGDGNPKNKNKNSSLSEIDVSTDQEKLTGNNLLNNTSEPDTGNSTNTGVGDNDNSQPGLNGGETMAAGSNANGTNGDSSMGSSSEDKGDNKAGDGDSGQDKTGKNGNNGTSEDTNNFGDKNGNSTTDGQGTSPISMGDYGGLPRFSGMGFNGQRNVRCPDNQVVFQAFAGRCDLYTLCACGVKVLLECSPGLYFDTSIGACNFIQLVDCASSPYPDLIVIKNKQG</sequence>
<dbReference type="PROSITE" id="PS50940">
    <property type="entry name" value="CHIT_BIND_II"/>
    <property type="match status" value="1"/>
</dbReference>
<organism evidence="4 5">
    <name type="scientific">Allacma fusca</name>
    <dbReference type="NCBI Taxonomy" id="39272"/>
    <lineage>
        <taxon>Eukaryota</taxon>
        <taxon>Metazoa</taxon>
        <taxon>Ecdysozoa</taxon>
        <taxon>Arthropoda</taxon>
        <taxon>Hexapoda</taxon>
        <taxon>Collembola</taxon>
        <taxon>Symphypleona</taxon>
        <taxon>Sminthuridae</taxon>
        <taxon>Allacma</taxon>
    </lineage>
</organism>
<dbReference type="EMBL" id="CAJVCH010540655">
    <property type="protein sequence ID" value="CAG7826653.1"/>
    <property type="molecule type" value="Genomic_DNA"/>
</dbReference>
<protein>
    <submittedName>
        <fullName evidence="4">Uncharacterized protein</fullName>
    </submittedName>
</protein>
<dbReference type="AlphaFoldDB" id="A0A8J2L7J8"/>
<dbReference type="PROSITE" id="PS50234">
    <property type="entry name" value="VWFA"/>
    <property type="match status" value="1"/>
</dbReference>
<dbReference type="SMART" id="SM00494">
    <property type="entry name" value="ChtBD2"/>
    <property type="match status" value="1"/>
</dbReference>
<dbReference type="InterPro" id="IPR050525">
    <property type="entry name" value="ECM_Assembly_Org"/>
</dbReference>
<feature type="region of interest" description="Disordered" evidence="1">
    <location>
        <begin position="478"/>
        <end position="617"/>
    </location>
</feature>
<feature type="compositionally biased region" description="Polar residues" evidence="1">
    <location>
        <begin position="545"/>
        <end position="561"/>
    </location>
</feature>
<dbReference type="GO" id="GO:0008061">
    <property type="term" value="F:chitin binding"/>
    <property type="evidence" value="ECO:0007669"/>
    <property type="project" value="InterPro"/>
</dbReference>
<comment type="caution">
    <text evidence="4">The sequence shown here is derived from an EMBL/GenBank/DDBJ whole genome shotgun (WGS) entry which is preliminary data.</text>
</comment>
<dbReference type="SMART" id="SM00327">
    <property type="entry name" value="VWA"/>
    <property type="match status" value="1"/>
</dbReference>
<dbReference type="Pfam" id="PF01607">
    <property type="entry name" value="CBM_14"/>
    <property type="match status" value="1"/>
</dbReference>
<feature type="compositionally biased region" description="Polar residues" evidence="1">
    <location>
        <begin position="582"/>
        <end position="612"/>
    </location>
</feature>
<dbReference type="InterPro" id="IPR002557">
    <property type="entry name" value="Chitin-bd_dom"/>
</dbReference>
<dbReference type="Proteomes" id="UP000708208">
    <property type="component" value="Unassembled WGS sequence"/>
</dbReference>
<dbReference type="InterPro" id="IPR002035">
    <property type="entry name" value="VWF_A"/>
</dbReference>
<gene>
    <name evidence="4" type="ORF">AFUS01_LOCUS36697</name>
</gene>
<evidence type="ECO:0000313" key="5">
    <source>
        <dbReference type="Proteomes" id="UP000708208"/>
    </source>
</evidence>
<dbReference type="PANTHER" id="PTHR24020">
    <property type="entry name" value="COLLAGEN ALPHA"/>
    <property type="match status" value="1"/>
</dbReference>
<reference evidence="4" key="1">
    <citation type="submission" date="2021-06" db="EMBL/GenBank/DDBJ databases">
        <authorList>
            <person name="Hodson N. C."/>
            <person name="Mongue J. A."/>
            <person name="Jaron S. K."/>
        </authorList>
    </citation>
    <scope>NUCLEOTIDE SEQUENCE</scope>
</reference>
<dbReference type="Pfam" id="PF00092">
    <property type="entry name" value="VWA"/>
    <property type="match status" value="1"/>
</dbReference>